<evidence type="ECO:0000256" key="5">
    <source>
        <dbReference type="ARBA" id="ARBA00039091"/>
    </source>
</evidence>
<feature type="compositionally biased region" description="Low complexity" evidence="9">
    <location>
        <begin position="65"/>
        <end position="78"/>
    </location>
</feature>
<dbReference type="InterPro" id="IPR042231">
    <property type="entry name" value="Cho/carn_acyl_trans_2"/>
</dbReference>
<dbReference type="PROSITE" id="PS00440">
    <property type="entry name" value="ACYLTRANSF_C_2"/>
    <property type="match status" value="1"/>
</dbReference>
<name>A0A7L9AY59_IXORI</name>
<protein>
    <recommendedName>
        <fullName evidence="6">Choline O-acetyltransferase</fullName>
        <ecNumber evidence="5">2.3.1.6</ecNumber>
    </recommendedName>
</protein>
<comment type="similarity">
    <text evidence="1 8">Belongs to the carnitine/choline acetyltransferase family.</text>
</comment>
<dbReference type="Gene3D" id="3.30.559.10">
    <property type="entry name" value="Chloramphenicol acetyltransferase-like domain"/>
    <property type="match status" value="2"/>
</dbReference>
<evidence type="ECO:0000259" key="10">
    <source>
        <dbReference type="Pfam" id="PF00755"/>
    </source>
</evidence>
<dbReference type="GO" id="GO:0008292">
    <property type="term" value="P:acetylcholine biosynthetic process"/>
    <property type="evidence" value="ECO:0007669"/>
    <property type="project" value="TreeGrafter"/>
</dbReference>
<evidence type="ECO:0000256" key="3">
    <source>
        <dbReference type="ARBA" id="ARBA00022979"/>
    </source>
</evidence>
<feature type="region of interest" description="Disordered" evidence="9">
    <location>
        <begin position="51"/>
        <end position="78"/>
    </location>
</feature>
<evidence type="ECO:0000256" key="8">
    <source>
        <dbReference type="RuleBase" id="RU003801"/>
    </source>
</evidence>
<evidence type="ECO:0000256" key="9">
    <source>
        <dbReference type="SAM" id="MobiDB-lite"/>
    </source>
</evidence>
<dbReference type="Gene3D" id="3.30.559.70">
    <property type="entry name" value="Choline/Carnitine o-acyltransferase, domain 2"/>
    <property type="match status" value="1"/>
</dbReference>
<feature type="domain" description="Choline/carnitine acyltransferase" evidence="10">
    <location>
        <begin position="15"/>
        <end position="508"/>
    </location>
</feature>
<keyword evidence="2 8" id="KW-0808">Transferase</keyword>
<dbReference type="GO" id="GO:0045202">
    <property type="term" value="C:synapse"/>
    <property type="evidence" value="ECO:0007669"/>
    <property type="project" value="GOC"/>
</dbReference>
<dbReference type="InterPro" id="IPR039551">
    <property type="entry name" value="Cho/carn_acyl_trans"/>
</dbReference>
<reference evidence="11" key="1">
    <citation type="journal article" date="2020" name="Sci. Rep.">
        <title>Cholinergic axons regulate type I acini in salivary glands of Ixodes ricinus and Ixodes scapularis ticks.</title>
        <authorList>
            <person name="Mateos-Hernandez L."/>
            <person name="Defaye B."/>
            <person name="Vancova M."/>
            <person name="Hajdusek O."/>
            <person name="Sima R."/>
            <person name="Park Y."/>
            <person name="Attoui H."/>
            <person name="Simo L."/>
        </authorList>
    </citation>
    <scope>NUCLEOTIDE SEQUENCE</scope>
</reference>
<evidence type="ECO:0000313" key="11">
    <source>
        <dbReference type="EMBL" id="QOI90649.1"/>
    </source>
</evidence>
<dbReference type="GO" id="GO:0043005">
    <property type="term" value="C:neuron projection"/>
    <property type="evidence" value="ECO:0007669"/>
    <property type="project" value="TreeGrafter"/>
</dbReference>
<evidence type="ECO:0000256" key="6">
    <source>
        <dbReference type="ARBA" id="ARBA00040495"/>
    </source>
</evidence>
<dbReference type="Pfam" id="PF00755">
    <property type="entry name" value="Carn_acyltransf"/>
    <property type="match status" value="2"/>
</dbReference>
<sequence length="639" mass="71431">MATSQKACDELLRAPVPALATTLQRYLDSLGAVGSPAQLEATRRIVRDFAGSSAEQGPPRDDGEGAASAPAAGATKTAPLGPLLQEKLRLFASSRDNWVTELWLDDMYLNNDQPLPVNSSPFCLLPKQNFRTSAEQARFAARFIEFAVLFKRKIDNGTLRPDVSRSRGGGQQPLCMQTYRHFFPAYRRPGPNKDDLLLDTATQQQDHVIIVCRDQFFRLKLPLDKEELDMEAIVEQLLSIKQRAKDPSQRQPPVGILTTENRRTWSNLYVKLSRSNVNQCSLQSLETCLLVVCLDRPLNLRRHYATIRRESFTLDWAAQAAHLLHGESNTPGEGNAANRWYDKFMQIVVSRDGVNGLIIEHSGSDGVTILRFCEEFLDFVQEHSVCSSARRGSGDTSLYPVSRLSWDLNEDMLRAIQEASKSLGKLAEDVDLYVLTFQNYGKDFIKTQKISPDVFVQLALQLTYYKVHRKLVSTYESASLRKFHLGRVDNIRAATSEALTWIQAMCDAVPASTVNGEGPDNHLLGLREMARLHEKTVPLFEDKSYADFLRFRLSTSQLATEKSILVGYGPVVPDGYGCSYNICPAHVDFCVSSFFSSPETSSDFFALSLEGSLLQMRELCIKRAQKDAENNAVVPPTAS</sequence>
<feature type="active site" description="Proton acceptor" evidence="7">
    <location>
        <position position="361"/>
    </location>
</feature>
<evidence type="ECO:0000256" key="2">
    <source>
        <dbReference type="ARBA" id="ARBA00022679"/>
    </source>
</evidence>
<organism evidence="11">
    <name type="scientific">Ixodes ricinus</name>
    <name type="common">Common tick</name>
    <name type="synonym">Acarus ricinus</name>
    <dbReference type="NCBI Taxonomy" id="34613"/>
    <lineage>
        <taxon>Eukaryota</taxon>
        <taxon>Metazoa</taxon>
        <taxon>Ecdysozoa</taxon>
        <taxon>Arthropoda</taxon>
        <taxon>Chelicerata</taxon>
        <taxon>Arachnida</taxon>
        <taxon>Acari</taxon>
        <taxon>Parasitiformes</taxon>
        <taxon>Ixodida</taxon>
        <taxon>Ixodoidea</taxon>
        <taxon>Ixodidae</taxon>
        <taxon>Ixodinae</taxon>
        <taxon>Ixodes</taxon>
    </lineage>
</organism>
<dbReference type="InterPro" id="IPR023213">
    <property type="entry name" value="CAT-like_dom_sf"/>
</dbReference>
<dbReference type="AlphaFoldDB" id="A0A7L9AY59"/>
<proteinExistence type="evidence at transcript level"/>
<evidence type="ECO:0000256" key="4">
    <source>
        <dbReference type="ARBA" id="ARBA00023315"/>
    </source>
</evidence>
<dbReference type="EC" id="2.3.1.6" evidence="5"/>
<feature type="domain" description="Choline/carnitine acyltransferase" evidence="10">
    <location>
        <begin position="513"/>
        <end position="610"/>
    </location>
</feature>
<keyword evidence="3" id="KW-0530">Neurotransmitter biosynthesis</keyword>
<dbReference type="GO" id="GO:0007274">
    <property type="term" value="P:neuromuscular synaptic transmission"/>
    <property type="evidence" value="ECO:0007669"/>
    <property type="project" value="TreeGrafter"/>
</dbReference>
<dbReference type="PANTHER" id="PTHR22589:SF14">
    <property type="entry name" value="CHOLINE O-ACETYLTRANSFERASE"/>
    <property type="match status" value="1"/>
</dbReference>
<dbReference type="GO" id="GO:0005737">
    <property type="term" value="C:cytoplasm"/>
    <property type="evidence" value="ECO:0007669"/>
    <property type="project" value="TreeGrafter"/>
</dbReference>
<evidence type="ECO:0000256" key="7">
    <source>
        <dbReference type="PIRSR" id="PIRSR600542-1"/>
    </source>
</evidence>
<keyword evidence="4 8" id="KW-0012">Acyltransferase</keyword>
<dbReference type="PANTHER" id="PTHR22589">
    <property type="entry name" value="CARNITINE O-ACYLTRANSFERASE"/>
    <property type="match status" value="1"/>
</dbReference>
<dbReference type="GO" id="GO:0004102">
    <property type="term" value="F:choline O-acetyltransferase activity"/>
    <property type="evidence" value="ECO:0007669"/>
    <property type="project" value="UniProtKB-EC"/>
</dbReference>
<evidence type="ECO:0000256" key="1">
    <source>
        <dbReference type="ARBA" id="ARBA00005232"/>
    </source>
</evidence>
<dbReference type="SUPFAM" id="SSF52777">
    <property type="entry name" value="CoA-dependent acyltransferases"/>
    <property type="match status" value="2"/>
</dbReference>
<accession>A0A7L9AY59</accession>
<dbReference type="InterPro" id="IPR000542">
    <property type="entry name" value="Carn_acyl_trans"/>
</dbReference>
<dbReference type="EMBL" id="MT669641">
    <property type="protein sequence ID" value="QOI90649.1"/>
    <property type="molecule type" value="mRNA"/>
</dbReference>